<evidence type="ECO:0000313" key="4">
    <source>
        <dbReference type="Proteomes" id="UP000231371"/>
    </source>
</evidence>
<dbReference type="PANTHER" id="PTHR45947:SF3">
    <property type="entry name" value="SULFOQUINOVOSYL TRANSFERASE SQD2"/>
    <property type="match status" value="1"/>
</dbReference>
<name>A0A2H0KFH0_9BACT</name>
<dbReference type="SUPFAM" id="SSF53756">
    <property type="entry name" value="UDP-Glycosyltransferase/glycogen phosphorylase"/>
    <property type="match status" value="1"/>
</dbReference>
<dbReference type="Gene3D" id="3.40.50.2000">
    <property type="entry name" value="Glycogen Phosphorylase B"/>
    <property type="match status" value="2"/>
</dbReference>
<evidence type="ECO:0000313" key="3">
    <source>
        <dbReference type="EMBL" id="PIQ69992.1"/>
    </source>
</evidence>
<dbReference type="EMBL" id="PCVI01000048">
    <property type="protein sequence ID" value="PIQ69992.1"/>
    <property type="molecule type" value="Genomic_DNA"/>
</dbReference>
<reference evidence="3 4" key="1">
    <citation type="submission" date="2017-09" db="EMBL/GenBank/DDBJ databases">
        <title>Depth-based differentiation of microbial function through sediment-hosted aquifers and enrichment of novel symbionts in the deep terrestrial subsurface.</title>
        <authorList>
            <person name="Probst A.J."/>
            <person name="Ladd B."/>
            <person name="Jarett J.K."/>
            <person name="Geller-Mcgrath D.E."/>
            <person name="Sieber C.M."/>
            <person name="Emerson J.B."/>
            <person name="Anantharaman K."/>
            <person name="Thomas B.C."/>
            <person name="Malmstrom R."/>
            <person name="Stieglmeier M."/>
            <person name="Klingl A."/>
            <person name="Woyke T."/>
            <person name="Ryan C.M."/>
            <person name="Banfield J.F."/>
        </authorList>
    </citation>
    <scope>NUCLEOTIDE SEQUENCE [LARGE SCALE GENOMIC DNA]</scope>
    <source>
        <strain evidence="3">CG11_big_fil_rev_8_21_14_0_20_40_12</strain>
    </source>
</reference>
<feature type="domain" description="Glycosyltransferase subfamily 4-like N-terminal" evidence="2">
    <location>
        <begin position="15"/>
        <end position="188"/>
    </location>
</feature>
<evidence type="ECO:0008006" key="5">
    <source>
        <dbReference type="Google" id="ProtNLM"/>
    </source>
</evidence>
<dbReference type="InterPro" id="IPR050194">
    <property type="entry name" value="Glycosyltransferase_grp1"/>
</dbReference>
<dbReference type="Pfam" id="PF13439">
    <property type="entry name" value="Glyco_transf_4"/>
    <property type="match status" value="1"/>
</dbReference>
<evidence type="ECO:0000259" key="2">
    <source>
        <dbReference type="Pfam" id="PF13439"/>
    </source>
</evidence>
<sequence length="451" mass="51713">MKVVFTTMFRETKGGGIGRVAHEIAPAFAFKHETLFIYPGWKTILKKRGKLTRLEIQSEEKNEIAIPILSSKNIKKIFEELKSFSPEIIHAQDLGPLSFLIQMWARKNKIPFVYTSHVLPTKIAGFGAQEISGNLGKILENKLAKKYFINFFENCEAVIALNKNAEKDILKFGYTGKIFLIPNGRDLSLYKNKKIKNCQAKANKILLFVGYLTRRKNQKFLIETMKYLPKNYVLKLAGPAIDEKYLVYLRNYCQKYKLNNVEFLGKVPYLDVSKLLLETDIFVSASKMEVQSLAIIEALASGTPVIGLSNETVDELVNIENGFVFSKNASPKEFAKKVKEICSLPREEYLKLSDSAREKVKELDWVKIVNRTAEKYKEIITDKLSHQTYQSKNISFEDFRSVTKFFSKLKINKEPYFNDLNVIILALTTLLASNFCSLFEEANSLIRKIRD</sequence>
<organism evidence="3 4">
    <name type="scientific">Candidatus Shapirobacteria bacterium CG11_big_fil_rev_8_21_14_0_20_40_12</name>
    <dbReference type="NCBI Taxonomy" id="1974889"/>
    <lineage>
        <taxon>Bacteria</taxon>
        <taxon>Candidatus Shapironibacteriota</taxon>
    </lineage>
</organism>
<dbReference type="GO" id="GO:0016757">
    <property type="term" value="F:glycosyltransferase activity"/>
    <property type="evidence" value="ECO:0007669"/>
    <property type="project" value="InterPro"/>
</dbReference>
<comment type="caution">
    <text evidence="3">The sequence shown here is derived from an EMBL/GenBank/DDBJ whole genome shotgun (WGS) entry which is preliminary data.</text>
</comment>
<dbReference type="InterPro" id="IPR001296">
    <property type="entry name" value="Glyco_trans_1"/>
</dbReference>
<protein>
    <recommendedName>
        <fullName evidence="5">Glycosyltransferase subfamily 4-like N-terminal domain-containing protein</fullName>
    </recommendedName>
</protein>
<dbReference type="PANTHER" id="PTHR45947">
    <property type="entry name" value="SULFOQUINOVOSYL TRANSFERASE SQD2"/>
    <property type="match status" value="1"/>
</dbReference>
<dbReference type="Pfam" id="PF00534">
    <property type="entry name" value="Glycos_transf_1"/>
    <property type="match status" value="1"/>
</dbReference>
<gene>
    <name evidence="3" type="ORF">COV89_03000</name>
</gene>
<accession>A0A2H0KFH0</accession>
<dbReference type="InterPro" id="IPR028098">
    <property type="entry name" value="Glyco_trans_4-like_N"/>
</dbReference>
<evidence type="ECO:0000259" key="1">
    <source>
        <dbReference type="Pfam" id="PF00534"/>
    </source>
</evidence>
<dbReference type="Proteomes" id="UP000231371">
    <property type="component" value="Unassembled WGS sequence"/>
</dbReference>
<proteinExistence type="predicted"/>
<feature type="domain" description="Glycosyl transferase family 1" evidence="1">
    <location>
        <begin position="199"/>
        <end position="358"/>
    </location>
</feature>
<dbReference type="AlphaFoldDB" id="A0A2H0KFH0"/>